<protein>
    <recommendedName>
        <fullName evidence="8">NADH-cytochrome b5 reductase</fullName>
        <ecNumber evidence="8">1.6.2.2</ecNumber>
    </recommendedName>
</protein>
<feature type="binding site" evidence="7">
    <location>
        <position position="152"/>
    </location>
    <ligand>
        <name>FAD</name>
        <dbReference type="ChEBI" id="CHEBI:57692"/>
    </ligand>
</feature>
<dbReference type="Pfam" id="PF00970">
    <property type="entry name" value="FAD_binding_6"/>
    <property type="match status" value="1"/>
</dbReference>
<feature type="binding site" evidence="7">
    <location>
        <position position="154"/>
    </location>
    <ligand>
        <name>FAD</name>
        <dbReference type="ChEBI" id="CHEBI:57692"/>
    </ligand>
</feature>
<dbReference type="AlphaFoldDB" id="A0A8S3PMC5"/>
<dbReference type="GO" id="GO:0090524">
    <property type="term" value="F:cytochrome-b5 reductase activity, acting on NADH"/>
    <property type="evidence" value="ECO:0007669"/>
    <property type="project" value="UniProtKB-EC"/>
</dbReference>
<dbReference type="Pfam" id="PF09791">
    <property type="entry name" value="Oxidored-like"/>
    <property type="match status" value="1"/>
</dbReference>
<reference evidence="10" key="1">
    <citation type="submission" date="2021-03" db="EMBL/GenBank/DDBJ databases">
        <authorList>
            <person name="Bekaert M."/>
        </authorList>
    </citation>
    <scope>NUCLEOTIDE SEQUENCE</scope>
</reference>
<comment type="catalytic activity">
    <reaction evidence="8">
        <text>2 Fe(III)-[cytochrome b5] + NADH = 2 Fe(II)-[cytochrome b5] + NAD(+) + H(+)</text>
        <dbReference type="Rhea" id="RHEA:46680"/>
        <dbReference type="Rhea" id="RHEA-COMP:10438"/>
        <dbReference type="Rhea" id="RHEA-COMP:10439"/>
        <dbReference type="ChEBI" id="CHEBI:15378"/>
        <dbReference type="ChEBI" id="CHEBI:29033"/>
        <dbReference type="ChEBI" id="CHEBI:29034"/>
        <dbReference type="ChEBI" id="CHEBI:57540"/>
        <dbReference type="ChEBI" id="CHEBI:57945"/>
        <dbReference type="EC" id="1.6.2.2"/>
    </reaction>
</comment>
<dbReference type="PANTHER" id="PTHR19370:SF184">
    <property type="entry name" value="NADH-CYTOCHROME B5 REDUCTASE-LIKE"/>
    <property type="match status" value="1"/>
</dbReference>
<evidence type="ECO:0000256" key="7">
    <source>
        <dbReference type="PIRSR" id="PIRSR601834-1"/>
    </source>
</evidence>
<evidence type="ECO:0000256" key="4">
    <source>
        <dbReference type="ARBA" id="ARBA00022827"/>
    </source>
</evidence>
<dbReference type="SUPFAM" id="SSF63380">
    <property type="entry name" value="Riboflavin synthase domain-like"/>
    <property type="match status" value="1"/>
</dbReference>
<feature type="binding site" evidence="7">
    <location>
        <position position="129"/>
    </location>
    <ligand>
        <name>FAD</name>
        <dbReference type="ChEBI" id="CHEBI:57692"/>
    </ligand>
</feature>
<dbReference type="InterPro" id="IPR001834">
    <property type="entry name" value="CBR-like"/>
</dbReference>
<comment type="similarity">
    <text evidence="2 8">Belongs to the flavoprotein pyridine nucleotide cytochrome reductase family.</text>
</comment>
<proteinExistence type="inferred from homology"/>
<comment type="cofactor">
    <cofactor evidence="1 7 8">
        <name>FAD</name>
        <dbReference type="ChEBI" id="CHEBI:57692"/>
    </cofactor>
</comment>
<evidence type="ECO:0000256" key="1">
    <source>
        <dbReference type="ARBA" id="ARBA00001974"/>
    </source>
</evidence>
<evidence type="ECO:0000259" key="9">
    <source>
        <dbReference type="PROSITE" id="PS51384"/>
    </source>
</evidence>
<feature type="binding site" evidence="7">
    <location>
        <position position="144"/>
    </location>
    <ligand>
        <name>FAD</name>
        <dbReference type="ChEBI" id="CHEBI:57692"/>
    </ligand>
</feature>
<accession>A0A8S3PMC5</accession>
<evidence type="ECO:0000313" key="11">
    <source>
        <dbReference type="Proteomes" id="UP000683360"/>
    </source>
</evidence>
<dbReference type="Gene3D" id="3.40.50.80">
    <property type="entry name" value="Nucleotide-binding domain of ferredoxin-NADP reductase (FNR) module"/>
    <property type="match status" value="1"/>
</dbReference>
<comment type="caution">
    <text evidence="10">The sequence shown here is derived from an EMBL/GenBank/DDBJ whole genome shotgun (WGS) entry which is preliminary data.</text>
</comment>
<feature type="domain" description="FAD-binding FR-type" evidence="9">
    <location>
        <begin position="76"/>
        <end position="178"/>
    </location>
</feature>
<feature type="binding site" evidence="7">
    <location>
        <position position="127"/>
    </location>
    <ligand>
        <name>FAD</name>
        <dbReference type="ChEBI" id="CHEBI:57692"/>
    </ligand>
</feature>
<keyword evidence="5 8" id="KW-0560">Oxidoreductase</keyword>
<dbReference type="EMBL" id="CAJPWZ010000022">
    <property type="protein sequence ID" value="CAG2184729.1"/>
    <property type="molecule type" value="Genomic_DNA"/>
</dbReference>
<keyword evidence="4 7" id="KW-0274">FAD</keyword>
<evidence type="ECO:0000256" key="6">
    <source>
        <dbReference type="ARBA" id="ARBA00023027"/>
    </source>
</evidence>
<dbReference type="CDD" id="cd06183">
    <property type="entry name" value="cyt_b5_reduct_like"/>
    <property type="match status" value="1"/>
</dbReference>
<dbReference type="Gene3D" id="2.40.30.10">
    <property type="entry name" value="Translation factors"/>
    <property type="match status" value="1"/>
</dbReference>
<dbReference type="InterPro" id="IPR001709">
    <property type="entry name" value="Flavoprot_Pyr_Nucl_cyt_Rdtase"/>
</dbReference>
<name>A0A8S3PMC5_MYTED</name>
<feature type="binding site" evidence="7">
    <location>
        <position position="153"/>
    </location>
    <ligand>
        <name>FAD</name>
        <dbReference type="ChEBI" id="CHEBI:57692"/>
    </ligand>
</feature>
<dbReference type="InterPro" id="IPR017938">
    <property type="entry name" value="Riboflavin_synthase-like_b-brl"/>
</dbReference>
<dbReference type="PROSITE" id="PS51384">
    <property type="entry name" value="FAD_FR"/>
    <property type="match status" value="1"/>
</dbReference>
<gene>
    <name evidence="10" type="ORF">MEDL_372</name>
</gene>
<dbReference type="InterPro" id="IPR019180">
    <property type="entry name" value="Oxidoreductase-like_N"/>
</dbReference>
<dbReference type="InterPro" id="IPR039261">
    <property type="entry name" value="FNR_nucleotide-bd"/>
</dbReference>
<dbReference type="InterPro" id="IPR001433">
    <property type="entry name" value="OxRdtase_FAD/NAD-bd"/>
</dbReference>
<dbReference type="PANTHER" id="PTHR19370">
    <property type="entry name" value="NADH-CYTOCHROME B5 REDUCTASE"/>
    <property type="match status" value="1"/>
</dbReference>
<sequence>MENIYKDPLPECSFTSSGKIVPVQQEKDTLITVENVELNDPAIDFPCKPEKPSDTDCCGSGCIPCVFDIYDQEIKIWERECSRLRNKAVPGDTNRYRFKLPFDRDLGLQIGQHIIVRGRSLNETITRQYTPITDITTSGYFDLLIKIYRDGKMSKIIRDWKVGDEVEIRGPFGSLDYTPGKYRCILMLAVGTGIAPMSQVIQGILNNEEDETFIHLLYGCHTYKDILMKTELDGWAGYWNFSVTYALNQEQEKNYQYGDKVCERRIDETLIQQEISGKTMDKFMILICGTRSFDEDIIKCCDNLGFNQKQMFKF</sequence>
<evidence type="ECO:0000256" key="5">
    <source>
        <dbReference type="ARBA" id="ARBA00023002"/>
    </source>
</evidence>
<evidence type="ECO:0000256" key="8">
    <source>
        <dbReference type="RuleBase" id="RU361226"/>
    </source>
</evidence>
<dbReference type="SUPFAM" id="SSF52343">
    <property type="entry name" value="Ferredoxin reductase-like, C-terminal NADP-linked domain"/>
    <property type="match status" value="1"/>
</dbReference>
<dbReference type="EC" id="1.6.2.2" evidence="8"/>
<dbReference type="Pfam" id="PF00175">
    <property type="entry name" value="NAD_binding_1"/>
    <property type="match status" value="1"/>
</dbReference>
<organism evidence="10 11">
    <name type="scientific">Mytilus edulis</name>
    <name type="common">Blue mussel</name>
    <dbReference type="NCBI Taxonomy" id="6550"/>
    <lineage>
        <taxon>Eukaryota</taxon>
        <taxon>Metazoa</taxon>
        <taxon>Spiralia</taxon>
        <taxon>Lophotrochozoa</taxon>
        <taxon>Mollusca</taxon>
        <taxon>Bivalvia</taxon>
        <taxon>Autobranchia</taxon>
        <taxon>Pteriomorphia</taxon>
        <taxon>Mytilida</taxon>
        <taxon>Mytiloidea</taxon>
        <taxon>Mytilidae</taxon>
        <taxon>Mytilinae</taxon>
        <taxon>Mytilus</taxon>
    </lineage>
</organism>
<keyword evidence="11" id="KW-1185">Reference proteome</keyword>
<feature type="binding site" evidence="7">
    <location>
        <position position="146"/>
    </location>
    <ligand>
        <name>FAD</name>
        <dbReference type="ChEBI" id="CHEBI:57692"/>
    </ligand>
</feature>
<keyword evidence="6 8" id="KW-0520">NAD</keyword>
<dbReference type="PRINTS" id="PR00371">
    <property type="entry name" value="FPNCR"/>
</dbReference>
<dbReference type="Proteomes" id="UP000683360">
    <property type="component" value="Unassembled WGS sequence"/>
</dbReference>
<dbReference type="InterPro" id="IPR017927">
    <property type="entry name" value="FAD-bd_FR_type"/>
</dbReference>
<keyword evidence="3 7" id="KW-0285">Flavoprotein</keyword>
<evidence type="ECO:0000256" key="3">
    <source>
        <dbReference type="ARBA" id="ARBA00022630"/>
    </source>
</evidence>
<evidence type="ECO:0000256" key="2">
    <source>
        <dbReference type="ARBA" id="ARBA00006105"/>
    </source>
</evidence>
<evidence type="ECO:0000313" key="10">
    <source>
        <dbReference type="EMBL" id="CAG2184729.1"/>
    </source>
</evidence>
<dbReference type="InterPro" id="IPR008333">
    <property type="entry name" value="Cbr1-like_FAD-bd_dom"/>
</dbReference>
<dbReference type="OrthoDB" id="432685at2759"/>
<dbReference type="SMR" id="A0A8S3PMC5"/>
<dbReference type="PRINTS" id="PR00406">
    <property type="entry name" value="CYTB5RDTASE"/>
</dbReference>